<accession>A0A9W7CMW8</accession>
<gene>
    <name evidence="2" type="ORF">TrLO_g10170</name>
</gene>
<name>A0A9W7CMW8_9STRA</name>
<evidence type="ECO:0000313" key="3">
    <source>
        <dbReference type="Proteomes" id="UP001165122"/>
    </source>
</evidence>
<dbReference type="AlphaFoldDB" id="A0A9W7CMW8"/>
<proteinExistence type="predicted"/>
<dbReference type="OrthoDB" id="10629141at2759"/>
<keyword evidence="3" id="KW-1185">Reference proteome</keyword>
<evidence type="ECO:0000313" key="2">
    <source>
        <dbReference type="EMBL" id="GMI08818.1"/>
    </source>
</evidence>
<protein>
    <submittedName>
        <fullName evidence="2">Uncharacterized protein</fullName>
    </submittedName>
</protein>
<evidence type="ECO:0000256" key="1">
    <source>
        <dbReference type="SAM" id="MobiDB-lite"/>
    </source>
</evidence>
<sequence length="283" mass="32062">MSSTLPKNTKSSHLPPSSPPIFHPCTLYLPISTASTYLDTTFQWRNCSCFMTLETPRPTSEKNKDDDIDENSDSITLNFYDAPSKETQLYNWNLFNDMEREYDNREKSERSTTSIRHVISPHGRQNPPPTFSPPPLPQKSTRSTPSKPYSTLSLHPPLLPPNLKPLAMIEMKEDDYIVCGNGVGICVIDGIGILGIKGSALKKIISLIKPRKSKSSTSQQTDVEISPLEKSDNEMGLLKSQILQLITDSEFKKVIEQVRQVVSRDEDVRRMLWSIWGIELIRR</sequence>
<reference evidence="3" key="1">
    <citation type="journal article" date="2023" name="Commun. Biol.">
        <title>Genome analysis of Parmales, the sister group of diatoms, reveals the evolutionary specialization of diatoms from phago-mixotrophs to photoautotrophs.</title>
        <authorList>
            <person name="Ban H."/>
            <person name="Sato S."/>
            <person name="Yoshikawa S."/>
            <person name="Yamada K."/>
            <person name="Nakamura Y."/>
            <person name="Ichinomiya M."/>
            <person name="Sato N."/>
            <person name="Blanc-Mathieu R."/>
            <person name="Endo H."/>
            <person name="Kuwata A."/>
            <person name="Ogata H."/>
        </authorList>
    </citation>
    <scope>NUCLEOTIDE SEQUENCE [LARGE SCALE GENOMIC DNA]</scope>
    <source>
        <strain evidence="3">NIES 3700</strain>
    </source>
</reference>
<organism evidence="2 3">
    <name type="scientific">Triparma laevis f. longispina</name>
    <dbReference type="NCBI Taxonomy" id="1714387"/>
    <lineage>
        <taxon>Eukaryota</taxon>
        <taxon>Sar</taxon>
        <taxon>Stramenopiles</taxon>
        <taxon>Ochrophyta</taxon>
        <taxon>Bolidophyceae</taxon>
        <taxon>Parmales</taxon>
        <taxon>Triparmaceae</taxon>
        <taxon>Triparma</taxon>
    </lineage>
</organism>
<feature type="region of interest" description="Disordered" evidence="1">
    <location>
        <begin position="118"/>
        <end position="156"/>
    </location>
</feature>
<feature type="compositionally biased region" description="Pro residues" evidence="1">
    <location>
        <begin position="126"/>
        <end position="137"/>
    </location>
</feature>
<feature type="compositionally biased region" description="Polar residues" evidence="1">
    <location>
        <begin position="138"/>
        <end position="147"/>
    </location>
</feature>
<comment type="caution">
    <text evidence="2">The sequence shown here is derived from an EMBL/GenBank/DDBJ whole genome shotgun (WGS) entry which is preliminary data.</text>
</comment>
<dbReference type="Proteomes" id="UP001165122">
    <property type="component" value="Unassembled WGS sequence"/>
</dbReference>
<dbReference type="EMBL" id="BRXW01000130">
    <property type="protein sequence ID" value="GMI08818.1"/>
    <property type="molecule type" value="Genomic_DNA"/>
</dbReference>